<gene>
    <name evidence="2" type="ORF">PMEA_00011177</name>
</gene>
<dbReference type="EMBL" id="CALNXJ010000020">
    <property type="protein sequence ID" value="CAH3124258.1"/>
    <property type="molecule type" value="Genomic_DNA"/>
</dbReference>
<keyword evidence="1" id="KW-0732">Signal</keyword>
<name>A0AAU9WSN8_9CNID</name>
<evidence type="ECO:0000256" key="1">
    <source>
        <dbReference type="SAM" id="SignalP"/>
    </source>
</evidence>
<proteinExistence type="predicted"/>
<reference evidence="2 3" key="1">
    <citation type="submission" date="2022-05" db="EMBL/GenBank/DDBJ databases">
        <authorList>
            <consortium name="Genoscope - CEA"/>
            <person name="William W."/>
        </authorList>
    </citation>
    <scope>NUCLEOTIDE SEQUENCE [LARGE SCALE GENOMIC DNA]</scope>
</reference>
<dbReference type="Proteomes" id="UP001159428">
    <property type="component" value="Unassembled WGS sequence"/>
</dbReference>
<protein>
    <submittedName>
        <fullName evidence="2">Uncharacterized protein</fullName>
    </submittedName>
</protein>
<feature type="chain" id="PRO_5043706731" evidence="1">
    <location>
        <begin position="20"/>
        <end position="177"/>
    </location>
</feature>
<sequence length="177" mass="21439">MNHFWVFTFACAIFIIVHSAPNWGPLPNEYFQEFYDHYSENMQNHIEYLKHVHEAHHENQHRVHEKFQENFYDVNERQQEGSESDQEAYERSQEDLRSADSDKRKHQFVHSYLSTIYLVWLSDTNSYLDPLHIKLKSRLPRFIYESHHSFALNRIFFSANEETLLKYNGQLLVKETK</sequence>
<comment type="caution">
    <text evidence="2">The sequence shown here is derived from an EMBL/GenBank/DDBJ whole genome shotgun (WGS) entry which is preliminary data.</text>
</comment>
<evidence type="ECO:0000313" key="2">
    <source>
        <dbReference type="EMBL" id="CAH3124258.1"/>
    </source>
</evidence>
<dbReference type="AlphaFoldDB" id="A0AAU9WSN8"/>
<accession>A0AAU9WSN8</accession>
<organism evidence="2 3">
    <name type="scientific">Pocillopora meandrina</name>
    <dbReference type="NCBI Taxonomy" id="46732"/>
    <lineage>
        <taxon>Eukaryota</taxon>
        <taxon>Metazoa</taxon>
        <taxon>Cnidaria</taxon>
        <taxon>Anthozoa</taxon>
        <taxon>Hexacorallia</taxon>
        <taxon>Scleractinia</taxon>
        <taxon>Astrocoeniina</taxon>
        <taxon>Pocilloporidae</taxon>
        <taxon>Pocillopora</taxon>
    </lineage>
</organism>
<keyword evidence="3" id="KW-1185">Reference proteome</keyword>
<evidence type="ECO:0000313" key="3">
    <source>
        <dbReference type="Proteomes" id="UP001159428"/>
    </source>
</evidence>
<feature type="signal peptide" evidence="1">
    <location>
        <begin position="1"/>
        <end position="19"/>
    </location>
</feature>